<feature type="region of interest" description="Disordered" evidence="4">
    <location>
        <begin position="1525"/>
        <end position="1546"/>
    </location>
</feature>
<dbReference type="Pfam" id="PF24965">
    <property type="entry name" value="TRS130_4HB"/>
    <property type="match status" value="1"/>
</dbReference>
<feature type="compositionally biased region" description="Polar residues" evidence="4">
    <location>
        <begin position="283"/>
        <end position="299"/>
    </location>
</feature>
<name>A0A8E2F8T9_9PEZI</name>
<evidence type="ECO:0000256" key="2">
    <source>
        <dbReference type="ARBA" id="ARBA00022448"/>
    </source>
</evidence>
<keyword evidence="3" id="KW-0333">Golgi apparatus</keyword>
<evidence type="ECO:0000313" key="8">
    <source>
        <dbReference type="EMBL" id="OCL12691.1"/>
    </source>
</evidence>
<dbReference type="GO" id="GO:0006891">
    <property type="term" value="P:intra-Golgi vesicle-mediated transport"/>
    <property type="evidence" value="ECO:0007669"/>
    <property type="project" value="TreeGrafter"/>
</dbReference>
<dbReference type="InterPro" id="IPR045126">
    <property type="entry name" value="TRAPPC10/Trs130"/>
</dbReference>
<evidence type="ECO:0000256" key="4">
    <source>
        <dbReference type="SAM" id="MobiDB-lite"/>
    </source>
</evidence>
<dbReference type="GO" id="GO:0034498">
    <property type="term" value="P:early endosome to Golgi transport"/>
    <property type="evidence" value="ECO:0007669"/>
    <property type="project" value="TreeGrafter"/>
</dbReference>
<dbReference type="Pfam" id="PF12584">
    <property type="entry name" value="TRAPPC10"/>
    <property type="match status" value="1"/>
</dbReference>
<proteinExistence type="predicted"/>
<evidence type="ECO:0000259" key="6">
    <source>
        <dbReference type="Pfam" id="PF23036"/>
    </source>
</evidence>
<accession>A0A8E2F8T9</accession>
<evidence type="ECO:0000313" key="9">
    <source>
        <dbReference type="Proteomes" id="UP000250140"/>
    </source>
</evidence>
<feature type="region of interest" description="Disordered" evidence="4">
    <location>
        <begin position="491"/>
        <end position="511"/>
    </location>
</feature>
<evidence type="ECO:0000259" key="5">
    <source>
        <dbReference type="Pfam" id="PF12584"/>
    </source>
</evidence>
<dbReference type="PANTHER" id="PTHR13251:SF3">
    <property type="entry name" value="TRAFFICKING PROTEIN PARTICLE COMPLEX SUBUNIT 10"/>
    <property type="match status" value="1"/>
</dbReference>
<dbReference type="Pfam" id="PF23036">
    <property type="entry name" value="TRAPPC10_1st"/>
    <property type="match status" value="2"/>
</dbReference>
<organism evidence="8 9">
    <name type="scientific">Glonium stellatum</name>
    <dbReference type="NCBI Taxonomy" id="574774"/>
    <lineage>
        <taxon>Eukaryota</taxon>
        <taxon>Fungi</taxon>
        <taxon>Dikarya</taxon>
        <taxon>Ascomycota</taxon>
        <taxon>Pezizomycotina</taxon>
        <taxon>Dothideomycetes</taxon>
        <taxon>Pleosporomycetidae</taxon>
        <taxon>Gloniales</taxon>
        <taxon>Gloniaceae</taxon>
        <taxon>Glonium</taxon>
    </lineage>
</organism>
<keyword evidence="9" id="KW-1185">Reference proteome</keyword>
<feature type="region of interest" description="Disordered" evidence="4">
    <location>
        <begin position="106"/>
        <end position="145"/>
    </location>
</feature>
<dbReference type="InterPro" id="IPR055505">
    <property type="entry name" value="DUF7077"/>
</dbReference>
<dbReference type="GO" id="GO:1990071">
    <property type="term" value="C:TRAPPII protein complex"/>
    <property type="evidence" value="ECO:0007669"/>
    <property type="project" value="InterPro"/>
</dbReference>
<feature type="domain" description="TRAPPC10/Trs130 N-terminal" evidence="6">
    <location>
        <begin position="139"/>
        <end position="271"/>
    </location>
</feature>
<feature type="domain" description="DUF7077" evidence="7">
    <location>
        <begin position="1061"/>
        <end position="1181"/>
    </location>
</feature>
<keyword evidence="2" id="KW-0813">Transport</keyword>
<reference evidence="8 9" key="1">
    <citation type="journal article" date="2016" name="Nat. Commun.">
        <title>Ectomycorrhizal ecology is imprinted in the genome of the dominant symbiotic fungus Cenococcum geophilum.</title>
        <authorList>
            <consortium name="DOE Joint Genome Institute"/>
            <person name="Peter M."/>
            <person name="Kohler A."/>
            <person name="Ohm R.A."/>
            <person name="Kuo A."/>
            <person name="Krutzmann J."/>
            <person name="Morin E."/>
            <person name="Arend M."/>
            <person name="Barry K.W."/>
            <person name="Binder M."/>
            <person name="Choi C."/>
            <person name="Clum A."/>
            <person name="Copeland A."/>
            <person name="Grisel N."/>
            <person name="Haridas S."/>
            <person name="Kipfer T."/>
            <person name="LaButti K."/>
            <person name="Lindquist E."/>
            <person name="Lipzen A."/>
            <person name="Maire R."/>
            <person name="Meier B."/>
            <person name="Mihaltcheva S."/>
            <person name="Molinier V."/>
            <person name="Murat C."/>
            <person name="Poggeler S."/>
            <person name="Quandt C.A."/>
            <person name="Sperisen C."/>
            <person name="Tritt A."/>
            <person name="Tisserant E."/>
            <person name="Crous P.W."/>
            <person name="Henrissat B."/>
            <person name="Nehls U."/>
            <person name="Egli S."/>
            <person name="Spatafora J.W."/>
            <person name="Grigoriev I.V."/>
            <person name="Martin F.M."/>
        </authorList>
    </citation>
    <scope>NUCLEOTIDE SEQUENCE [LARGE SCALE GENOMIC DNA]</scope>
    <source>
        <strain evidence="8 9">CBS 207.34</strain>
    </source>
</reference>
<feature type="region of interest" description="Disordered" evidence="4">
    <location>
        <begin position="212"/>
        <end position="243"/>
    </location>
</feature>
<feature type="compositionally biased region" description="Polar residues" evidence="4">
    <location>
        <begin position="1526"/>
        <end position="1543"/>
    </location>
</feature>
<feature type="domain" description="TRAPPC10/Trs130 C-terminal" evidence="5">
    <location>
        <begin position="1400"/>
        <end position="1565"/>
    </location>
</feature>
<protein>
    <recommendedName>
        <fullName evidence="10">TMEM1 family protein</fullName>
    </recommendedName>
</protein>
<evidence type="ECO:0000259" key="7">
    <source>
        <dbReference type="Pfam" id="PF23274"/>
    </source>
</evidence>
<feature type="compositionally biased region" description="Low complexity" evidence="4">
    <location>
        <begin position="219"/>
        <end position="243"/>
    </location>
</feature>
<dbReference type="InterPro" id="IPR056913">
    <property type="entry name" value="TRAPPC10/Trs130_N"/>
</dbReference>
<feature type="compositionally biased region" description="Low complexity" evidence="4">
    <location>
        <begin position="118"/>
        <end position="129"/>
    </location>
</feature>
<dbReference type="EMBL" id="KV748843">
    <property type="protein sequence ID" value="OCL12691.1"/>
    <property type="molecule type" value="Genomic_DNA"/>
</dbReference>
<sequence>MNGAGDAARTLGVADDAAGQFRVETDVMDGSSSSKVTVEYHDPSGVFPLLSPQLISRLPLRNLHWKSPARPLRSIDSLHVDLVPSKDSPDGGASTSVSTLQSGVLSADGLQRPGSGQGPAAASDAAGSSEIQRAPTRERRHQIPGLRQTPYLKVYLLRCDDSETYKASSRKLLREWVRTHTPPSQLSASSNTQDNHDAFEWLIVHVVLPDTPAANQPRGSGSASANSGGATTEKQSSGSRWTRGSSTLFEKIRADFNISSKSAPDRVAQVRLQKDAVPPHMLPQTSGTVGSPLSESPQEQNSAWDDLITKMKTLILLSFDLRVSQYEEDIREKGSQRALPGWNFCTFFVLKEGLARGFENVGLVEDALVGYDELSAELDSVIREQTSESSASPGGAFLQYTEDLQQQLSTISKEFEKSGENGCDSSHLGFGDKPLHSGKKNYRDLILSNNISVFDFRCYIFSRQSCLLLRLGNARSSRSELTARLQSQPLGSISQRSTDDLSVNTKSSQASNDTEDLSSLAELCQRALSFITSVARLLRDDLSAGVKSRPLSIPNFMIDNIVASWTFSVAEQILGDTSTPALPISKFNKDAITGSSGKMRSFGNRSEELKANVPEPKTMMHPARSSSLSNRRTSLFEPPYAQTPAAGQVVFDHNRLDDRPAVRQSGIPQPNKTGLEDLASHRAKLYLLQRRVLEHIGQCCGWLIGWAAIASVQTVQQELNEIDLSNSTSAESEDERGLEKPRKATTPIYGLCEATLANAVSSLDQFRAMYERLSDLSVKHYVVAGQAKSGERILGDLAALKFELGDFAAAAMYFSRMAPLFAENRWNFVETTMLKMYAQCLKKLNRKDEYVRTLLDLLSKSAARSKSIRLHRTSVHSKSSAEASASVATLGWLDDDRVETLGFFEELITYSEQLPYNITVPMSKYFGDIGVEPYVRHYDNKDGFQLRLQFRHLLEDDIVIQKARVRLLHTSSSQGKDIWLENEDPVHLRKGFIKTWLSSNVNTSGSYIVDKILVEAKKIIFQHEPFTKAEASTPLGISTSVSATSLKIAKKSRVLCFPRMEAFQARIFLSQFIHIDQRRSLEIECSSGWNDIQRAEIRLRAASAGLRLRTADATLVHGNITIDDKSRAGIIDFSNMPVDATTTFRIPYELETLLPELVVKLEVAYFTAKGEFLLTSSSTIPVELPLDVNVHDHFKGGSLISRFNIKTSNVAPLEVLDVRLESSNAFNVQSPRNVTTPMYVHPKQPVSVTYKITTTTPPGKRSPRDRQGPNNTQALALTVDYRSLKEVVLSRAEQIFAAAVEESSLHRLGRLLVPLFLDRLEHRILPSQFEKITLLQKASIGSFDDMGWFDCIESLPQLIRDDTRRWLKKWHENNLFIPINPTNHDEENATRTSRRIVITVAIPQTHIVHTASLNILPKERYAAHSAPVAAVGQMLLAELSIKHTRRWGSLEALKSVANLSDTKAPMDFVYDVEANPDVWLVAGQRRAQFTAKEDELLTFPIMLLPLRSGNLLLPTIDIKPRIMASRAQQSPPASGQAGVSSGESSEDSLVCETDYLTHGETIMVIPNVQSTTVGVSKFGPSGTGSVLLESEPRKFEETVS</sequence>
<evidence type="ECO:0000256" key="3">
    <source>
        <dbReference type="ARBA" id="ARBA00023034"/>
    </source>
</evidence>
<comment type="subcellular location">
    <subcellularLocation>
        <location evidence="1">Golgi apparatus</location>
    </subcellularLocation>
</comment>
<feature type="domain" description="TRAPPC10/Trs130 N-terminal" evidence="6">
    <location>
        <begin position="296"/>
        <end position="474"/>
    </location>
</feature>
<evidence type="ECO:0008006" key="10">
    <source>
        <dbReference type="Google" id="ProtNLM"/>
    </source>
</evidence>
<dbReference type="GO" id="GO:0005829">
    <property type="term" value="C:cytosol"/>
    <property type="evidence" value="ECO:0007669"/>
    <property type="project" value="GOC"/>
</dbReference>
<dbReference type="InterPro" id="IPR022233">
    <property type="entry name" value="TRAPPC10/Trs130_C"/>
</dbReference>
<dbReference type="PANTHER" id="PTHR13251">
    <property type="entry name" value="EPILEPSY HOLOPROSENCEPHALY CANDIDATE 1/TMEM1"/>
    <property type="match status" value="1"/>
</dbReference>
<evidence type="ECO:0000256" key="1">
    <source>
        <dbReference type="ARBA" id="ARBA00004555"/>
    </source>
</evidence>
<gene>
    <name evidence="8" type="ORF">AOQ84DRAFT_385930</name>
</gene>
<feature type="region of interest" description="Disordered" evidence="4">
    <location>
        <begin position="275"/>
        <end position="299"/>
    </location>
</feature>
<dbReference type="OrthoDB" id="10256906at2759"/>
<dbReference type="Proteomes" id="UP000250140">
    <property type="component" value="Unassembled WGS sequence"/>
</dbReference>
<dbReference type="Pfam" id="PF23274">
    <property type="entry name" value="DUF7077"/>
    <property type="match status" value="1"/>
</dbReference>